<dbReference type="Gene3D" id="1.20.1640.10">
    <property type="entry name" value="Multidrug efflux transporter AcrB transmembrane domain"/>
    <property type="match status" value="2"/>
</dbReference>
<keyword evidence="1" id="KW-0812">Transmembrane</keyword>
<reference evidence="2 3" key="1">
    <citation type="submission" date="2017-06" db="EMBL/GenBank/DDBJ databases">
        <authorList>
            <person name="Kim H.J."/>
            <person name="Triplett B.A."/>
        </authorList>
    </citation>
    <scope>NUCLEOTIDE SEQUENCE [LARGE SCALE GENOMIC DNA]</scope>
    <source>
        <strain evidence="2 3">DSM 18704</strain>
    </source>
</reference>
<dbReference type="Gene3D" id="3.30.70.1320">
    <property type="entry name" value="Multidrug efflux transporter AcrB pore domain like"/>
    <property type="match status" value="1"/>
</dbReference>
<dbReference type="InterPro" id="IPR001036">
    <property type="entry name" value="Acrflvin-R"/>
</dbReference>
<dbReference type="Gene3D" id="3.30.70.1430">
    <property type="entry name" value="Multidrug efflux transporter AcrB pore domain"/>
    <property type="match status" value="2"/>
</dbReference>
<gene>
    <name evidence="2" type="ORF">SAMN05421770_102392</name>
</gene>
<dbReference type="EMBL" id="FZOU01000002">
    <property type="protein sequence ID" value="SNS80280.1"/>
    <property type="molecule type" value="Genomic_DNA"/>
</dbReference>
<feature type="transmembrane region" description="Helical" evidence="1">
    <location>
        <begin position="919"/>
        <end position="939"/>
    </location>
</feature>
<proteinExistence type="predicted"/>
<feature type="transmembrane region" description="Helical" evidence="1">
    <location>
        <begin position="945"/>
        <end position="968"/>
    </location>
</feature>
<dbReference type="SUPFAM" id="SSF82693">
    <property type="entry name" value="Multidrug efflux transporter AcrB pore domain, PN1, PN2, PC1 and PC2 subdomains"/>
    <property type="match status" value="3"/>
</dbReference>
<feature type="transmembrane region" description="Helical" evidence="1">
    <location>
        <begin position="549"/>
        <end position="569"/>
    </location>
</feature>
<dbReference type="Gene3D" id="3.30.70.1440">
    <property type="entry name" value="Multidrug efflux transporter AcrB pore domain"/>
    <property type="match status" value="1"/>
</dbReference>
<protein>
    <submittedName>
        <fullName evidence="2">Multidrug efflux pump subunit AcrB</fullName>
    </submittedName>
</protein>
<dbReference type="PROSITE" id="PS51257">
    <property type="entry name" value="PROKAR_LIPOPROTEIN"/>
    <property type="match status" value="1"/>
</dbReference>
<dbReference type="SUPFAM" id="SSF82866">
    <property type="entry name" value="Multidrug efflux transporter AcrB transmembrane domain"/>
    <property type="match status" value="2"/>
</dbReference>
<feature type="transmembrane region" description="Helical" evidence="1">
    <location>
        <begin position="989"/>
        <end position="1010"/>
    </location>
</feature>
<dbReference type="OrthoDB" id="9757876at2"/>
<feature type="transmembrane region" description="Helical" evidence="1">
    <location>
        <begin position="455"/>
        <end position="482"/>
    </location>
</feature>
<keyword evidence="1" id="KW-1133">Transmembrane helix</keyword>
<dbReference type="SUPFAM" id="SSF82714">
    <property type="entry name" value="Multidrug efflux transporter AcrB TolC docking domain, DN and DC subdomains"/>
    <property type="match status" value="2"/>
</dbReference>
<name>A0A239HG15_9BACT</name>
<accession>A0A239HG15</accession>
<dbReference type="RefSeq" id="WP_089407882.1">
    <property type="nucleotide sequence ID" value="NZ_FZOU01000002.1"/>
</dbReference>
<dbReference type="PANTHER" id="PTHR32063:SF8">
    <property type="entry name" value="CATION EFFLUX PROTEIN"/>
    <property type="match status" value="1"/>
</dbReference>
<dbReference type="InterPro" id="IPR027463">
    <property type="entry name" value="AcrB_DN_DC_subdom"/>
</dbReference>
<feature type="transmembrane region" description="Helical" evidence="1">
    <location>
        <begin position="357"/>
        <end position="378"/>
    </location>
</feature>
<dbReference type="PANTHER" id="PTHR32063">
    <property type="match status" value="1"/>
</dbReference>
<dbReference type="Gene3D" id="3.30.2090.10">
    <property type="entry name" value="Multidrug efflux transporter AcrB TolC docking domain, DN and DC subdomains"/>
    <property type="match status" value="2"/>
</dbReference>
<feature type="transmembrane region" description="Helical" evidence="1">
    <location>
        <begin position="893"/>
        <end position="912"/>
    </location>
</feature>
<dbReference type="AlphaFoldDB" id="A0A239HG15"/>
<dbReference type="Proteomes" id="UP000198356">
    <property type="component" value="Unassembled WGS sequence"/>
</dbReference>
<feature type="transmembrane region" description="Helical" evidence="1">
    <location>
        <begin position="1022"/>
        <end position="1048"/>
    </location>
</feature>
<sequence length="1075" mass="115777">MSFFAIRYPFFILMACMIVVVVGCAAITGMPVDLFPPVKIPVVVVATFYSGMPPQQIESDITDSDERFFTLGSNIDHIESRSMSGVSLIKIYFQPGTDPTAAVSGISNLAMANLRRLPPGTLPPVVLSFDASNLPVCLITLKGAGMNQTQLKDAAQFNVRNQVANVPGASVPQPYGGTYRQIMVYVDPLKLEASQLGIMDVVHAVNDSNLILPAGDVRIGPKDYNIYANSQVPTPNDVNSIPLKTVGNASILVGDVGHAVDGGQLQTNIVRVDGQHSVYIPVLKQGGNSNTITIVNGIRKATAHLLDIPQQLKTAVVFDQSVFVKTAIKNVISEGAIGLCLTGIMILLFLGNVRATVAVLLSIPISCIATFLILNAFGDSINTMVLGGMALVLSRLIDNSVVVLENIFRHFEMGSDPVKASQEGGKEVQLAVLAATVSTAIVFFPVVLLTGVSKYLFTALALAVVIALFCSYVVAMTVVPLFCSRFIKHTGHGNEHESAEANDPVPEHMLGGHGQTNIFARVVYHFNQGFGWLQARYDSAIHYCLGRPVLVIAVFSAFVLVSFALAPFLGRAYFPRTDPGQFVISVKAPTGTRIELTDQYIARVEEDVRAVVAPKDLNMIVSNIGVTPDLSAIYTPNSGMHTAFVQVSLKEEHSLSSFAYMQRVRERLAADLPSVQTYFQSGGLVDSIVNQGLPAPFDIQVSSNDMEGGYAVAQQLAQKMRALHGVSDVLIPQDIDYPGLALNIDRQQAALEGLTPKTIVDSVITAMTSNGMVAPSYWIDPKSGNNYMLTVQYPETQVQTLNDFKQIPLRSADGKTTTPLETVASIKSINTPTEVDHYQLRRVFDVYVMPKAENLSTISKDVDKIVAGMHPPHGTVLTVRGSVNNMNESFKSFAIGLILSIILVFLILMAQFASFVDPFIILLAIPPGISGVILFLLMTGTTINIMSLMGVLMMTGIVVSDSILIVEFTGQLREQGLKLEEAIITACKVRLRPILMTTLATILGLIPMALALEAGSEQYAPLARAILGGLTVSGIVTVFLVPSAYLLIHRRIEARKENAGTEGEGHMTNGMEATA</sequence>
<feature type="transmembrane region" description="Helical" evidence="1">
    <location>
        <begin position="331"/>
        <end position="350"/>
    </location>
</feature>
<evidence type="ECO:0000313" key="2">
    <source>
        <dbReference type="EMBL" id="SNS80280.1"/>
    </source>
</evidence>
<dbReference type="GO" id="GO:0042910">
    <property type="term" value="F:xenobiotic transmembrane transporter activity"/>
    <property type="evidence" value="ECO:0007669"/>
    <property type="project" value="TreeGrafter"/>
</dbReference>
<evidence type="ECO:0000256" key="1">
    <source>
        <dbReference type="SAM" id="Phobius"/>
    </source>
</evidence>
<evidence type="ECO:0000313" key="3">
    <source>
        <dbReference type="Proteomes" id="UP000198356"/>
    </source>
</evidence>
<dbReference type="Pfam" id="PF00873">
    <property type="entry name" value="ACR_tran"/>
    <property type="match status" value="1"/>
</dbReference>
<feature type="transmembrane region" description="Helical" evidence="1">
    <location>
        <begin position="428"/>
        <end position="449"/>
    </location>
</feature>
<dbReference type="PRINTS" id="PR00702">
    <property type="entry name" value="ACRIFLAVINRP"/>
</dbReference>
<keyword evidence="3" id="KW-1185">Reference proteome</keyword>
<keyword evidence="1" id="KW-0472">Membrane</keyword>
<organism evidence="2 3">
    <name type="scientific">Granulicella rosea</name>
    <dbReference type="NCBI Taxonomy" id="474952"/>
    <lineage>
        <taxon>Bacteria</taxon>
        <taxon>Pseudomonadati</taxon>
        <taxon>Acidobacteriota</taxon>
        <taxon>Terriglobia</taxon>
        <taxon>Terriglobales</taxon>
        <taxon>Acidobacteriaceae</taxon>
        <taxon>Granulicella</taxon>
    </lineage>
</organism>
<dbReference type="GO" id="GO:0005886">
    <property type="term" value="C:plasma membrane"/>
    <property type="evidence" value="ECO:0007669"/>
    <property type="project" value="TreeGrafter"/>
</dbReference>